<feature type="region of interest" description="Disordered" evidence="1">
    <location>
        <begin position="58"/>
        <end position="78"/>
    </location>
</feature>
<proteinExistence type="predicted"/>
<keyword evidence="3" id="KW-1185">Reference proteome</keyword>
<sequence length="116" mass="13523">MSWLWSLFSSISNYDHESRIHNKREVYISYQSDLEALRKKSDWIPIWEGLGGLVVRPRPLGRRAPGPKPDSTEDPPCMRPAARQLIRSQTSSRWCGMERGCQLRCRPRHLTVAQNY</sequence>
<name>A0A4Y2SMF5_ARAVE</name>
<comment type="caution">
    <text evidence="2">The sequence shown here is derived from an EMBL/GenBank/DDBJ whole genome shotgun (WGS) entry which is preliminary data.</text>
</comment>
<dbReference type="Proteomes" id="UP000499080">
    <property type="component" value="Unassembled WGS sequence"/>
</dbReference>
<accession>A0A4Y2SMF5</accession>
<evidence type="ECO:0000313" key="3">
    <source>
        <dbReference type="Proteomes" id="UP000499080"/>
    </source>
</evidence>
<reference evidence="2 3" key="1">
    <citation type="journal article" date="2019" name="Sci. Rep.">
        <title>Orb-weaving spider Araneus ventricosus genome elucidates the spidroin gene catalogue.</title>
        <authorList>
            <person name="Kono N."/>
            <person name="Nakamura H."/>
            <person name="Ohtoshi R."/>
            <person name="Moran D.A.P."/>
            <person name="Shinohara A."/>
            <person name="Yoshida Y."/>
            <person name="Fujiwara M."/>
            <person name="Mori M."/>
            <person name="Tomita M."/>
            <person name="Arakawa K."/>
        </authorList>
    </citation>
    <scope>NUCLEOTIDE SEQUENCE [LARGE SCALE GENOMIC DNA]</scope>
</reference>
<evidence type="ECO:0000313" key="2">
    <source>
        <dbReference type="EMBL" id="GBN89317.1"/>
    </source>
</evidence>
<dbReference type="AlphaFoldDB" id="A0A4Y2SMF5"/>
<organism evidence="2 3">
    <name type="scientific">Araneus ventricosus</name>
    <name type="common">Orbweaver spider</name>
    <name type="synonym">Epeira ventricosa</name>
    <dbReference type="NCBI Taxonomy" id="182803"/>
    <lineage>
        <taxon>Eukaryota</taxon>
        <taxon>Metazoa</taxon>
        <taxon>Ecdysozoa</taxon>
        <taxon>Arthropoda</taxon>
        <taxon>Chelicerata</taxon>
        <taxon>Arachnida</taxon>
        <taxon>Araneae</taxon>
        <taxon>Araneomorphae</taxon>
        <taxon>Entelegynae</taxon>
        <taxon>Araneoidea</taxon>
        <taxon>Araneidae</taxon>
        <taxon>Araneus</taxon>
    </lineage>
</organism>
<protein>
    <submittedName>
        <fullName evidence="2">Uncharacterized protein</fullName>
    </submittedName>
</protein>
<evidence type="ECO:0000256" key="1">
    <source>
        <dbReference type="SAM" id="MobiDB-lite"/>
    </source>
</evidence>
<dbReference type="EMBL" id="BGPR01022726">
    <property type="protein sequence ID" value="GBN89317.1"/>
    <property type="molecule type" value="Genomic_DNA"/>
</dbReference>
<gene>
    <name evidence="2" type="ORF">AVEN_245404_1</name>
</gene>